<sequence>MEEGRGGGIMIDLLKLIRRTSYGYFCEAERERDSEREKQGVVCFSRISLGFDLRLETGEEREKNERKRKD</sequence>
<accession>A0A2P2NSJ9</accession>
<proteinExistence type="predicted"/>
<dbReference type="EMBL" id="GGEC01065002">
    <property type="protein sequence ID" value="MBX45486.1"/>
    <property type="molecule type" value="Transcribed_RNA"/>
</dbReference>
<protein>
    <submittedName>
        <fullName evidence="1">Uncharacterized protein</fullName>
    </submittedName>
</protein>
<name>A0A2P2NSJ9_RHIMU</name>
<dbReference type="AlphaFoldDB" id="A0A2P2NSJ9"/>
<organism evidence="1">
    <name type="scientific">Rhizophora mucronata</name>
    <name type="common">Asiatic mangrove</name>
    <dbReference type="NCBI Taxonomy" id="61149"/>
    <lineage>
        <taxon>Eukaryota</taxon>
        <taxon>Viridiplantae</taxon>
        <taxon>Streptophyta</taxon>
        <taxon>Embryophyta</taxon>
        <taxon>Tracheophyta</taxon>
        <taxon>Spermatophyta</taxon>
        <taxon>Magnoliopsida</taxon>
        <taxon>eudicotyledons</taxon>
        <taxon>Gunneridae</taxon>
        <taxon>Pentapetalae</taxon>
        <taxon>rosids</taxon>
        <taxon>fabids</taxon>
        <taxon>Malpighiales</taxon>
        <taxon>Rhizophoraceae</taxon>
        <taxon>Rhizophora</taxon>
    </lineage>
</organism>
<evidence type="ECO:0000313" key="1">
    <source>
        <dbReference type="EMBL" id="MBX45486.1"/>
    </source>
</evidence>
<reference evidence="1" key="1">
    <citation type="submission" date="2018-02" db="EMBL/GenBank/DDBJ databases">
        <title>Rhizophora mucronata_Transcriptome.</title>
        <authorList>
            <person name="Meera S.P."/>
            <person name="Sreeshan A."/>
            <person name="Augustine A."/>
        </authorList>
    </citation>
    <scope>NUCLEOTIDE SEQUENCE</scope>
    <source>
        <tissue evidence="1">Leaf</tissue>
    </source>
</reference>